<dbReference type="EMBL" id="JAARLZ010000002">
    <property type="protein sequence ID" value="NII05621.1"/>
    <property type="molecule type" value="Genomic_DNA"/>
</dbReference>
<gene>
    <name evidence="8" type="ORF">HBF25_04345</name>
</gene>
<dbReference type="NCBIfam" id="TIGR01730">
    <property type="entry name" value="RND_mfp"/>
    <property type="match status" value="1"/>
</dbReference>
<comment type="subcellular location">
    <subcellularLocation>
        <location evidence="1">Cell inner membrane</location>
        <topology evidence="1">Lipid-anchor</topology>
    </subcellularLocation>
</comment>
<dbReference type="SUPFAM" id="SSF111369">
    <property type="entry name" value="HlyD-like secretion proteins"/>
    <property type="match status" value="1"/>
</dbReference>
<dbReference type="PANTHER" id="PTHR30158:SF26">
    <property type="entry name" value="RESISTANCE-NODULATION-CELL DIVISION (RND) MULTIDRUG EFFLUX MEMBRANE FUSION PROTEIN MEXE"/>
    <property type="match status" value="1"/>
</dbReference>
<dbReference type="RefSeq" id="WP_166946716.1">
    <property type="nucleotide sequence ID" value="NZ_JAARLZ010000002.1"/>
</dbReference>
<keyword evidence="9" id="KW-1185">Reference proteome</keyword>
<evidence type="ECO:0000256" key="3">
    <source>
        <dbReference type="SAM" id="SignalP"/>
    </source>
</evidence>
<evidence type="ECO:0000259" key="6">
    <source>
        <dbReference type="Pfam" id="PF25944"/>
    </source>
</evidence>
<sequence length="384" mass="41486">MRPIAPVLPPLRVGLATTFAVLLAACTSHADTSQAPPPPEVGVAPVVARHVKTWDEFNGRISAIETVSIRPRVTGYIDRIAYREGDEVKPGDVLFVIDQRPYRDALNSAQAQLERARAAATLSQAQDERAQKLIAAHAISRDEYDSRHADLAQTAADVRAAQAAVATAQLNLGFTEVRAPVAGRAGRAMLTMGNLAQADQSELTTVVSQDPVFVYFDCDEQSYLRFMEGARGGRQQNAVRVGLANEKGFPRTGKVDFLDNRVDSATGTIRARALLSNADRVLTPGLYARVQMEGSHEFEAMLIDDKAVLTDQDRKYVYVVGPDDKALRKDVTLGRLVDGLRVVQTGLAAGDKVIVTGTQKIYFPGMAVKPQPMDHGAAVAQAAK</sequence>
<keyword evidence="3" id="KW-0732">Signal</keyword>
<proteinExistence type="inferred from homology"/>
<evidence type="ECO:0000259" key="7">
    <source>
        <dbReference type="Pfam" id="PF25989"/>
    </source>
</evidence>
<dbReference type="GO" id="GO:0022857">
    <property type="term" value="F:transmembrane transporter activity"/>
    <property type="evidence" value="ECO:0007669"/>
    <property type="project" value="InterPro"/>
</dbReference>
<feature type="signal peptide" evidence="3">
    <location>
        <begin position="1"/>
        <end position="30"/>
    </location>
</feature>
<dbReference type="Pfam" id="PF25876">
    <property type="entry name" value="HH_MFP_RND"/>
    <property type="match status" value="1"/>
</dbReference>
<dbReference type="InterPro" id="IPR058625">
    <property type="entry name" value="MdtA-like_BSH"/>
</dbReference>
<organism evidence="8 9">
    <name type="scientific">Luteibacter anthropi</name>
    <dbReference type="NCBI Taxonomy" id="564369"/>
    <lineage>
        <taxon>Bacteria</taxon>
        <taxon>Pseudomonadati</taxon>
        <taxon>Pseudomonadota</taxon>
        <taxon>Gammaproteobacteria</taxon>
        <taxon>Lysobacterales</taxon>
        <taxon>Rhodanobacteraceae</taxon>
        <taxon>Luteibacter</taxon>
    </lineage>
</organism>
<evidence type="ECO:0000313" key="9">
    <source>
        <dbReference type="Proteomes" id="UP000490980"/>
    </source>
</evidence>
<evidence type="ECO:0000313" key="8">
    <source>
        <dbReference type="EMBL" id="NII05621.1"/>
    </source>
</evidence>
<evidence type="ECO:0000259" key="4">
    <source>
        <dbReference type="Pfam" id="PF25876"/>
    </source>
</evidence>
<feature type="domain" description="YknX-like C-terminal permuted SH3-like" evidence="7">
    <location>
        <begin position="305"/>
        <end position="361"/>
    </location>
</feature>
<protein>
    <submittedName>
        <fullName evidence="8">Efflux RND transporter periplasmic adaptor subunit</fullName>
    </submittedName>
</protein>
<feature type="domain" description="Multidrug resistance protein MdtA-like barrel-sandwich hybrid" evidence="5">
    <location>
        <begin position="65"/>
        <end position="207"/>
    </location>
</feature>
<dbReference type="InterPro" id="IPR058626">
    <property type="entry name" value="MdtA-like_b-barrel"/>
</dbReference>
<dbReference type="Pfam" id="PF25944">
    <property type="entry name" value="Beta-barrel_RND"/>
    <property type="match status" value="1"/>
</dbReference>
<evidence type="ECO:0000256" key="2">
    <source>
        <dbReference type="ARBA" id="ARBA00009477"/>
    </source>
</evidence>
<dbReference type="Proteomes" id="UP000490980">
    <property type="component" value="Unassembled WGS sequence"/>
</dbReference>
<name>A0A7X5U828_9GAMM</name>
<dbReference type="GO" id="GO:0005886">
    <property type="term" value="C:plasma membrane"/>
    <property type="evidence" value="ECO:0007669"/>
    <property type="project" value="UniProtKB-SubCell"/>
</dbReference>
<dbReference type="AlphaFoldDB" id="A0A7X5U828"/>
<evidence type="ECO:0000259" key="5">
    <source>
        <dbReference type="Pfam" id="PF25917"/>
    </source>
</evidence>
<dbReference type="Gene3D" id="2.40.420.20">
    <property type="match status" value="1"/>
</dbReference>
<dbReference type="Gene3D" id="2.40.50.100">
    <property type="match status" value="1"/>
</dbReference>
<comment type="caution">
    <text evidence="8">The sequence shown here is derived from an EMBL/GenBank/DDBJ whole genome shotgun (WGS) entry which is preliminary data.</text>
</comment>
<reference evidence="8 9" key="1">
    <citation type="submission" date="2020-03" db="EMBL/GenBank/DDBJ databases">
        <authorList>
            <person name="Lai Q."/>
        </authorList>
    </citation>
    <scope>NUCLEOTIDE SEQUENCE [LARGE SCALE GENOMIC DNA]</scope>
    <source>
        <strain evidence="8 9">CCUG 25036</strain>
    </source>
</reference>
<dbReference type="Gene3D" id="1.10.287.470">
    <property type="entry name" value="Helix hairpin bin"/>
    <property type="match status" value="1"/>
</dbReference>
<dbReference type="PANTHER" id="PTHR30158">
    <property type="entry name" value="ACRA/E-RELATED COMPONENT OF DRUG EFFLUX TRANSPORTER"/>
    <property type="match status" value="1"/>
</dbReference>
<dbReference type="Gene3D" id="2.40.30.170">
    <property type="match status" value="1"/>
</dbReference>
<dbReference type="InterPro" id="IPR058624">
    <property type="entry name" value="MdtA-like_HH"/>
</dbReference>
<dbReference type="PROSITE" id="PS51257">
    <property type="entry name" value="PROKAR_LIPOPROTEIN"/>
    <property type="match status" value="1"/>
</dbReference>
<evidence type="ECO:0000256" key="1">
    <source>
        <dbReference type="ARBA" id="ARBA00004519"/>
    </source>
</evidence>
<feature type="domain" description="Multidrug resistance protein MdtA-like beta-barrel" evidence="6">
    <location>
        <begin position="211"/>
        <end position="293"/>
    </location>
</feature>
<dbReference type="Pfam" id="PF25989">
    <property type="entry name" value="YknX_C"/>
    <property type="match status" value="1"/>
</dbReference>
<dbReference type="Pfam" id="PF25917">
    <property type="entry name" value="BSH_RND"/>
    <property type="match status" value="1"/>
</dbReference>
<dbReference type="InterPro" id="IPR006143">
    <property type="entry name" value="RND_pump_MFP"/>
</dbReference>
<dbReference type="InterPro" id="IPR058637">
    <property type="entry name" value="YknX-like_C"/>
</dbReference>
<feature type="chain" id="PRO_5031061929" evidence="3">
    <location>
        <begin position="31"/>
        <end position="384"/>
    </location>
</feature>
<accession>A0A7X5U828</accession>
<dbReference type="GO" id="GO:0046677">
    <property type="term" value="P:response to antibiotic"/>
    <property type="evidence" value="ECO:0007669"/>
    <property type="project" value="TreeGrafter"/>
</dbReference>
<feature type="domain" description="Multidrug resistance protein MdtA-like alpha-helical hairpin" evidence="4">
    <location>
        <begin position="106"/>
        <end position="175"/>
    </location>
</feature>
<dbReference type="FunFam" id="2.40.420.20:FF:000001">
    <property type="entry name" value="Efflux RND transporter periplasmic adaptor subunit"/>
    <property type="match status" value="1"/>
</dbReference>
<comment type="similarity">
    <text evidence="2">Belongs to the membrane fusion protein (MFP) (TC 8.A.1) family.</text>
</comment>